<dbReference type="GO" id="GO:0017000">
    <property type="term" value="P:antibiotic biosynthetic process"/>
    <property type="evidence" value="ECO:0007669"/>
    <property type="project" value="UniProtKB-ARBA"/>
</dbReference>
<dbReference type="InterPro" id="IPR036396">
    <property type="entry name" value="Cyt_P450_sf"/>
</dbReference>
<dbReference type="Pfam" id="PF00067">
    <property type="entry name" value="p450"/>
    <property type="match status" value="1"/>
</dbReference>
<keyword evidence="6 7" id="KW-0503">Monooxygenase</keyword>
<keyword evidence="4 7" id="KW-0560">Oxidoreductase</keyword>
<dbReference type="Proteomes" id="UP001165079">
    <property type="component" value="Unassembled WGS sequence"/>
</dbReference>
<dbReference type="GO" id="GO:0020037">
    <property type="term" value="F:heme binding"/>
    <property type="evidence" value="ECO:0007669"/>
    <property type="project" value="InterPro"/>
</dbReference>
<dbReference type="InterPro" id="IPR001128">
    <property type="entry name" value="Cyt_P450"/>
</dbReference>
<accession>A0A9W6SLA9</accession>
<keyword evidence="2 7" id="KW-0349">Heme</keyword>
<sequence>MTQAPSAPRLPLERPNPFDPPVRLAELRENEPISRLAFPDGHVGWLVTGYQEARDVLRDPRFSSRQELRHFPLDHALANEPMEPARPGMFIRMDAPEHGRLRRLLTGQFTVKRMKALEPRIQGFVDRALDELEADGPGADLVARFALPVPSLVICELLGVPYEDRARFQQNSRTIMSLDSSREDIMGAFESMGQFLHDLVMSKIAEPTDDILGGLAATGELTAEEMTNIAFLLLVAGHETTANMLGLGTFALLRHPGELARFRAEPEIAEAAVEELLRYLSIIHVGMTRTALEDLDLHGTLVKAGECVILSVSAGNRDPERFENPDELDLARPHGTGHLSFGHGVHQCLGQQLARVEMRIGLTTLVERFPNLRLAVAPEDVPTKTNAIIYGVHSLKVAW</sequence>
<dbReference type="FunFam" id="1.10.630.10:FF:000018">
    <property type="entry name" value="Cytochrome P450 monooxygenase"/>
    <property type="match status" value="1"/>
</dbReference>
<dbReference type="AlphaFoldDB" id="A0A9W6SLA9"/>
<evidence type="ECO:0000313" key="9">
    <source>
        <dbReference type="EMBL" id="GLZ76691.1"/>
    </source>
</evidence>
<organism evidence="9 10">
    <name type="scientific">Actinorhabdospora filicis</name>
    <dbReference type="NCBI Taxonomy" id="1785913"/>
    <lineage>
        <taxon>Bacteria</taxon>
        <taxon>Bacillati</taxon>
        <taxon>Actinomycetota</taxon>
        <taxon>Actinomycetes</taxon>
        <taxon>Micromonosporales</taxon>
        <taxon>Micromonosporaceae</taxon>
        <taxon>Actinorhabdospora</taxon>
    </lineage>
</organism>
<dbReference type="InterPro" id="IPR017972">
    <property type="entry name" value="Cyt_P450_CS"/>
</dbReference>
<dbReference type="CDD" id="cd11030">
    <property type="entry name" value="CYP105-like"/>
    <property type="match status" value="1"/>
</dbReference>
<proteinExistence type="inferred from homology"/>
<keyword evidence="10" id="KW-1185">Reference proteome</keyword>
<evidence type="ECO:0000256" key="7">
    <source>
        <dbReference type="RuleBase" id="RU000461"/>
    </source>
</evidence>
<dbReference type="GO" id="GO:0016705">
    <property type="term" value="F:oxidoreductase activity, acting on paired donors, with incorporation or reduction of molecular oxygen"/>
    <property type="evidence" value="ECO:0007669"/>
    <property type="project" value="InterPro"/>
</dbReference>
<evidence type="ECO:0000256" key="6">
    <source>
        <dbReference type="ARBA" id="ARBA00023033"/>
    </source>
</evidence>
<dbReference type="PROSITE" id="PS00086">
    <property type="entry name" value="CYTOCHROME_P450"/>
    <property type="match status" value="1"/>
</dbReference>
<comment type="caution">
    <text evidence="9">The sequence shown here is derived from an EMBL/GenBank/DDBJ whole genome shotgun (WGS) entry which is preliminary data.</text>
</comment>
<dbReference type="PRINTS" id="PR00385">
    <property type="entry name" value="P450"/>
</dbReference>
<dbReference type="SUPFAM" id="SSF48264">
    <property type="entry name" value="Cytochrome P450"/>
    <property type="match status" value="1"/>
</dbReference>
<dbReference type="GO" id="GO:0005506">
    <property type="term" value="F:iron ion binding"/>
    <property type="evidence" value="ECO:0007669"/>
    <property type="project" value="InterPro"/>
</dbReference>
<dbReference type="GO" id="GO:0004497">
    <property type="term" value="F:monooxygenase activity"/>
    <property type="evidence" value="ECO:0007669"/>
    <property type="project" value="UniProtKB-KW"/>
</dbReference>
<name>A0A9W6SLA9_9ACTN</name>
<evidence type="ECO:0000256" key="4">
    <source>
        <dbReference type="ARBA" id="ARBA00023002"/>
    </source>
</evidence>
<dbReference type="EMBL" id="BSTX01000001">
    <property type="protein sequence ID" value="GLZ76691.1"/>
    <property type="molecule type" value="Genomic_DNA"/>
</dbReference>
<keyword evidence="5 7" id="KW-0408">Iron</keyword>
<reference evidence="9" key="1">
    <citation type="submission" date="2023-03" db="EMBL/GenBank/DDBJ databases">
        <title>Actinorhabdospora filicis NBRC 111898.</title>
        <authorList>
            <person name="Ichikawa N."/>
            <person name="Sato H."/>
            <person name="Tonouchi N."/>
        </authorList>
    </citation>
    <scope>NUCLEOTIDE SEQUENCE</scope>
    <source>
        <strain evidence="9">NBRC 111898</strain>
    </source>
</reference>
<evidence type="ECO:0000256" key="2">
    <source>
        <dbReference type="ARBA" id="ARBA00022617"/>
    </source>
</evidence>
<dbReference type="PANTHER" id="PTHR46696:SF1">
    <property type="entry name" value="CYTOCHROME P450 YJIB-RELATED"/>
    <property type="match status" value="1"/>
</dbReference>
<keyword evidence="3 7" id="KW-0479">Metal-binding</keyword>
<dbReference type="Gene3D" id="1.10.630.10">
    <property type="entry name" value="Cytochrome P450"/>
    <property type="match status" value="1"/>
</dbReference>
<gene>
    <name evidence="9" type="ORF">Afil01_14980</name>
</gene>
<dbReference type="PANTHER" id="PTHR46696">
    <property type="entry name" value="P450, PUTATIVE (EUROFUNG)-RELATED"/>
    <property type="match status" value="1"/>
</dbReference>
<protein>
    <submittedName>
        <fullName evidence="9">Cytochrome P450</fullName>
    </submittedName>
</protein>
<evidence type="ECO:0000313" key="10">
    <source>
        <dbReference type="Proteomes" id="UP001165079"/>
    </source>
</evidence>
<dbReference type="PRINTS" id="PR00359">
    <property type="entry name" value="BP450"/>
</dbReference>
<evidence type="ECO:0000256" key="8">
    <source>
        <dbReference type="SAM" id="MobiDB-lite"/>
    </source>
</evidence>
<feature type="region of interest" description="Disordered" evidence="8">
    <location>
        <begin position="1"/>
        <end position="21"/>
    </location>
</feature>
<evidence type="ECO:0000256" key="3">
    <source>
        <dbReference type="ARBA" id="ARBA00022723"/>
    </source>
</evidence>
<comment type="similarity">
    <text evidence="1 7">Belongs to the cytochrome P450 family.</text>
</comment>
<dbReference type="RefSeq" id="WP_285661855.1">
    <property type="nucleotide sequence ID" value="NZ_BSTX01000001.1"/>
</dbReference>
<dbReference type="InterPro" id="IPR002397">
    <property type="entry name" value="Cyt_P450_B"/>
</dbReference>
<evidence type="ECO:0000256" key="5">
    <source>
        <dbReference type="ARBA" id="ARBA00023004"/>
    </source>
</evidence>
<evidence type="ECO:0000256" key="1">
    <source>
        <dbReference type="ARBA" id="ARBA00010617"/>
    </source>
</evidence>